<evidence type="ECO:0000256" key="5">
    <source>
        <dbReference type="ARBA" id="ARBA00022679"/>
    </source>
</evidence>
<dbReference type="Proteomes" id="UP000761534">
    <property type="component" value="Unassembled WGS sequence"/>
</dbReference>
<keyword evidence="6" id="KW-0539">Nucleus</keyword>
<organism evidence="10 11">
    <name type="scientific">Trichomonascus ciferrii</name>
    <dbReference type="NCBI Taxonomy" id="44093"/>
    <lineage>
        <taxon>Eukaryota</taxon>
        <taxon>Fungi</taxon>
        <taxon>Dikarya</taxon>
        <taxon>Ascomycota</taxon>
        <taxon>Saccharomycotina</taxon>
        <taxon>Dipodascomycetes</taxon>
        <taxon>Dipodascales</taxon>
        <taxon>Trichomonascaceae</taxon>
        <taxon>Trichomonascus</taxon>
        <taxon>Trichomonascus ciferrii complex</taxon>
    </lineage>
</organism>
<evidence type="ECO:0000313" key="11">
    <source>
        <dbReference type="Proteomes" id="UP000761534"/>
    </source>
</evidence>
<protein>
    <recommendedName>
        <fullName evidence="4">Histone acetyltransferase type B catalytic subunit</fullName>
        <ecNumber evidence="3">2.3.1.48</ecNumber>
    </recommendedName>
</protein>
<keyword evidence="5" id="KW-0808">Transferase</keyword>
<dbReference type="EMBL" id="SWFS01000544">
    <property type="protein sequence ID" value="KAA8898460.1"/>
    <property type="molecule type" value="Genomic_DNA"/>
</dbReference>
<dbReference type="InterPro" id="IPR017380">
    <property type="entry name" value="Hist_AcTrfase_B-typ_cat-su"/>
</dbReference>
<dbReference type="Pfam" id="PF10394">
    <property type="entry name" value="Hat1_N"/>
    <property type="match status" value="1"/>
</dbReference>
<comment type="catalytic activity">
    <reaction evidence="8">
        <text>L-lysyl-[protein] + acetyl-CoA = N(6)-acetyl-L-lysyl-[protein] + CoA + H(+)</text>
        <dbReference type="Rhea" id="RHEA:45948"/>
        <dbReference type="Rhea" id="RHEA-COMP:9752"/>
        <dbReference type="Rhea" id="RHEA-COMP:10731"/>
        <dbReference type="ChEBI" id="CHEBI:15378"/>
        <dbReference type="ChEBI" id="CHEBI:29969"/>
        <dbReference type="ChEBI" id="CHEBI:57287"/>
        <dbReference type="ChEBI" id="CHEBI:57288"/>
        <dbReference type="ChEBI" id="CHEBI:61930"/>
        <dbReference type="EC" id="2.3.1.48"/>
    </reaction>
</comment>
<dbReference type="VEuPathDB" id="FungiDB:TRICI_006555"/>
<sequence>MDLEQVREWTTNSTEATTIYFSGGGCEREFQPAFTYPIYGEEELIYGYKDLRIEVRFDARSLLPYAHVGYSARRPEVEAEGVLNELLKHLPWDTCVDEAEWRRRRAAEADRFAVPGTEVAVLDAPPRSGGGGGGGGDKYHVYRTEVGACRELLERFQIFTLFFIEAGSYIDKDDPSWEIYLLYRDNVEFAGFATVYPYFWYQDAVTHDSLDELLYRKRISQFVVLPPFQRNRVGQQFYKTLMARFLGEPRVRQVTVEDPSEAFDVIRDRADLELLSSRGMLDDPKFALPLDPAWVQGQAKQHKMAERQFVRCVEMGLLRKLDGLPNKAYRLLVKKRLYLRNREGLADKSADEVKELLEATFHDVVNEYKHNMQSVDFVAPHGTKRKAQDSSIDL</sequence>
<dbReference type="InterPro" id="IPR016181">
    <property type="entry name" value="Acyl_CoA_acyltransferase"/>
</dbReference>
<dbReference type="EC" id="2.3.1.48" evidence="3"/>
<dbReference type="Gene3D" id="1.10.10.390">
    <property type="match status" value="1"/>
</dbReference>
<dbReference type="InterPro" id="IPR037113">
    <property type="entry name" value="Hat1_N_sf"/>
</dbReference>
<dbReference type="GO" id="GO:0004402">
    <property type="term" value="F:histone acetyltransferase activity"/>
    <property type="evidence" value="ECO:0007669"/>
    <property type="project" value="InterPro"/>
</dbReference>
<dbReference type="PANTHER" id="PTHR12046">
    <property type="entry name" value="HISTONE ACETYLTRANSFERASE TYPE B CATALYTIC SUBUNIT"/>
    <property type="match status" value="1"/>
</dbReference>
<evidence type="ECO:0000256" key="2">
    <source>
        <dbReference type="ARBA" id="ARBA00010543"/>
    </source>
</evidence>
<dbReference type="GO" id="GO:0000781">
    <property type="term" value="C:chromosome, telomeric region"/>
    <property type="evidence" value="ECO:0007669"/>
    <property type="project" value="GOC"/>
</dbReference>
<keyword evidence="7" id="KW-0012">Acyltransferase</keyword>
<evidence type="ECO:0000256" key="4">
    <source>
        <dbReference type="ARBA" id="ARBA00021268"/>
    </source>
</evidence>
<evidence type="ECO:0000256" key="6">
    <source>
        <dbReference type="ARBA" id="ARBA00023242"/>
    </source>
</evidence>
<evidence type="ECO:0000313" key="10">
    <source>
        <dbReference type="EMBL" id="KAA8898460.1"/>
    </source>
</evidence>
<comment type="caution">
    <text evidence="10">The sequence shown here is derived from an EMBL/GenBank/DDBJ whole genome shotgun (WGS) entry which is preliminary data.</text>
</comment>
<dbReference type="InterPro" id="IPR019467">
    <property type="entry name" value="Hat1_N"/>
</dbReference>
<evidence type="ECO:0000256" key="8">
    <source>
        <dbReference type="ARBA" id="ARBA00048017"/>
    </source>
</evidence>
<evidence type="ECO:0000256" key="7">
    <source>
        <dbReference type="ARBA" id="ARBA00023315"/>
    </source>
</evidence>
<dbReference type="PROSITE" id="PS51257">
    <property type="entry name" value="PROKAR_LIPOPROTEIN"/>
    <property type="match status" value="1"/>
</dbReference>
<proteinExistence type="inferred from homology"/>
<dbReference type="SUPFAM" id="SSF55729">
    <property type="entry name" value="Acyl-CoA N-acyltransferases (Nat)"/>
    <property type="match status" value="1"/>
</dbReference>
<dbReference type="OrthoDB" id="10253098at2759"/>
<comment type="subcellular location">
    <subcellularLocation>
        <location evidence="1">Nucleus</location>
    </subcellularLocation>
</comment>
<dbReference type="GO" id="GO:0031509">
    <property type="term" value="P:subtelomeric heterochromatin formation"/>
    <property type="evidence" value="ECO:0007669"/>
    <property type="project" value="InterPro"/>
</dbReference>
<keyword evidence="11" id="KW-1185">Reference proteome</keyword>
<gene>
    <name evidence="10" type="ORF">TRICI_006555</name>
</gene>
<evidence type="ECO:0000256" key="3">
    <source>
        <dbReference type="ARBA" id="ARBA00013184"/>
    </source>
</evidence>
<reference evidence="10" key="1">
    <citation type="journal article" date="2019" name="G3 (Bethesda)">
        <title>Genome Assemblies of Two Rare Opportunistic Yeast Pathogens: Diutina rugosa (syn. Candida rugosa) and Trichomonascus ciferrii (syn. Candida ciferrii).</title>
        <authorList>
            <person name="Mixao V."/>
            <person name="Saus E."/>
            <person name="Hansen A.P."/>
            <person name="Lass-Florl C."/>
            <person name="Gabaldon T."/>
        </authorList>
    </citation>
    <scope>NUCLEOTIDE SEQUENCE</scope>
    <source>
        <strain evidence="10">CBS 4856</strain>
    </source>
</reference>
<dbReference type="InterPro" id="IPR013523">
    <property type="entry name" value="Hist_AcTrfase_HAT1_C"/>
</dbReference>
<accession>A0A642UGF3</accession>
<name>A0A642UGF3_9ASCO</name>
<dbReference type="GO" id="GO:0042393">
    <property type="term" value="F:histone binding"/>
    <property type="evidence" value="ECO:0007669"/>
    <property type="project" value="InterPro"/>
</dbReference>
<comment type="similarity">
    <text evidence="2">Belongs to the HAT1 family.</text>
</comment>
<dbReference type="Gene3D" id="3.40.630.30">
    <property type="match status" value="1"/>
</dbReference>
<feature type="domain" description="Histone acetyl transferase HAT1 N-terminal" evidence="9">
    <location>
        <begin position="9"/>
        <end position="165"/>
    </location>
</feature>
<dbReference type="Gene3D" id="3.90.360.10">
    <property type="entry name" value="Histone acetyl transferase 1 (HAT1), N-terminal domain"/>
    <property type="match status" value="1"/>
</dbReference>
<dbReference type="Pfam" id="PF21184">
    <property type="entry name" value="HAT1_C_fung"/>
    <property type="match status" value="1"/>
</dbReference>
<evidence type="ECO:0000256" key="1">
    <source>
        <dbReference type="ARBA" id="ARBA00004123"/>
    </source>
</evidence>
<evidence type="ECO:0000259" key="9">
    <source>
        <dbReference type="Pfam" id="PF10394"/>
    </source>
</evidence>
<dbReference type="AlphaFoldDB" id="A0A642UGF3"/>
<dbReference type="GO" id="GO:0005634">
    <property type="term" value="C:nucleus"/>
    <property type="evidence" value="ECO:0007669"/>
    <property type="project" value="UniProtKB-SubCell"/>
</dbReference>